<evidence type="ECO:0000313" key="2">
    <source>
        <dbReference type="Proteomes" id="UP001165189"/>
    </source>
</evidence>
<reference evidence="1" key="1">
    <citation type="submission" date="2023-04" db="EMBL/GenBank/DDBJ databases">
        <title>Aspergillus oryzae var. brunneus NBRC 4377.</title>
        <authorList>
            <person name="Ichikawa N."/>
            <person name="Sato H."/>
            <person name="Tonouchi N."/>
        </authorList>
    </citation>
    <scope>NUCLEOTIDE SEQUENCE</scope>
    <source>
        <strain evidence="1">NBRC 4377</strain>
    </source>
</reference>
<organism evidence="1 2">
    <name type="scientific">Aspergillus oryzae var. brunneus</name>
    <dbReference type="NCBI Taxonomy" id="332754"/>
    <lineage>
        <taxon>Eukaryota</taxon>
        <taxon>Fungi</taxon>
        <taxon>Dikarya</taxon>
        <taxon>Ascomycota</taxon>
        <taxon>Pezizomycotina</taxon>
        <taxon>Eurotiomycetes</taxon>
        <taxon>Eurotiomycetidae</taxon>
        <taxon>Eurotiales</taxon>
        <taxon>Aspergillaceae</taxon>
        <taxon>Aspergillus</taxon>
        <taxon>Aspergillus subgen. Circumdati</taxon>
    </lineage>
</organism>
<proteinExistence type="predicted"/>
<keyword evidence="2" id="KW-1185">Reference proteome</keyword>
<accession>A0ABQ6L9F8</accession>
<dbReference type="Proteomes" id="UP001165189">
    <property type="component" value="Unassembled WGS sequence"/>
</dbReference>
<evidence type="ECO:0000313" key="1">
    <source>
        <dbReference type="EMBL" id="GMG54687.1"/>
    </source>
</evidence>
<gene>
    <name evidence="1" type="ORF">Aory05_001292500</name>
</gene>
<sequence>MRNTPKSAYEPQFWIKEIHDVLRGMVPVFWAFGRQRYMYDADNNQDVYNNHPLIKLFGACFGHQVIASALLEDHGIRVEKNPIDGR</sequence>
<protein>
    <submittedName>
        <fullName evidence="1">Unnamed protein product</fullName>
    </submittedName>
</protein>
<name>A0ABQ6L9F8_ASPOZ</name>
<comment type="caution">
    <text evidence="1">The sequence shown here is derived from an EMBL/GenBank/DDBJ whole genome shotgun (WGS) entry which is preliminary data.</text>
</comment>
<dbReference type="EMBL" id="BSYB01000094">
    <property type="protein sequence ID" value="GMG54687.1"/>
    <property type="molecule type" value="Genomic_DNA"/>
</dbReference>